<dbReference type="RefSeq" id="WP_221341901.1">
    <property type="nucleotide sequence ID" value="NZ_JACHIN010000031.1"/>
</dbReference>
<dbReference type="AlphaFoldDB" id="A0A7W8AH82"/>
<evidence type="ECO:0000313" key="2">
    <source>
        <dbReference type="Proteomes" id="UP000568380"/>
    </source>
</evidence>
<comment type="caution">
    <text evidence="1">The sequence shown here is derived from an EMBL/GenBank/DDBJ whole genome shotgun (WGS) entry which is preliminary data.</text>
</comment>
<sequence length="75" mass="8524">MLLRLTYLAVTNTLSFITLLPMTDHDKEIEILVLRHQLTVLQRQVSRPAFTPEDRFLLSGLLHMCQETGSGISPC</sequence>
<organism evidence="1 2">
    <name type="scientific">Nonomuraea endophytica</name>
    <dbReference type="NCBI Taxonomy" id="714136"/>
    <lineage>
        <taxon>Bacteria</taxon>
        <taxon>Bacillati</taxon>
        <taxon>Actinomycetota</taxon>
        <taxon>Actinomycetes</taxon>
        <taxon>Streptosporangiales</taxon>
        <taxon>Streptosporangiaceae</taxon>
        <taxon>Nonomuraea</taxon>
    </lineage>
</organism>
<gene>
    <name evidence="1" type="ORF">HNR40_010614</name>
</gene>
<keyword evidence="2" id="KW-1185">Reference proteome</keyword>
<reference evidence="1 2" key="1">
    <citation type="submission" date="2020-08" db="EMBL/GenBank/DDBJ databases">
        <title>Genomic Encyclopedia of Type Strains, Phase IV (KMG-IV): sequencing the most valuable type-strain genomes for metagenomic binning, comparative biology and taxonomic classification.</title>
        <authorList>
            <person name="Goeker M."/>
        </authorList>
    </citation>
    <scope>NUCLEOTIDE SEQUENCE [LARGE SCALE GENOMIC DNA]</scope>
    <source>
        <strain evidence="1 2">DSM 45385</strain>
    </source>
</reference>
<protein>
    <submittedName>
        <fullName evidence="1">Uncharacterized protein</fullName>
    </submittedName>
</protein>
<accession>A0A7W8AH82</accession>
<proteinExistence type="predicted"/>
<dbReference type="EMBL" id="JACHIN010000031">
    <property type="protein sequence ID" value="MBB5085100.1"/>
    <property type="molecule type" value="Genomic_DNA"/>
</dbReference>
<evidence type="ECO:0000313" key="1">
    <source>
        <dbReference type="EMBL" id="MBB5085100.1"/>
    </source>
</evidence>
<name>A0A7W8AH82_9ACTN</name>
<dbReference type="Proteomes" id="UP000568380">
    <property type="component" value="Unassembled WGS sequence"/>
</dbReference>